<gene>
    <name evidence="2" type="ORF">CTI12_AA395990</name>
</gene>
<dbReference type="InterPro" id="IPR050796">
    <property type="entry name" value="SCF_F-box_component"/>
</dbReference>
<organism evidence="2 3">
    <name type="scientific">Artemisia annua</name>
    <name type="common">Sweet wormwood</name>
    <dbReference type="NCBI Taxonomy" id="35608"/>
    <lineage>
        <taxon>Eukaryota</taxon>
        <taxon>Viridiplantae</taxon>
        <taxon>Streptophyta</taxon>
        <taxon>Embryophyta</taxon>
        <taxon>Tracheophyta</taxon>
        <taxon>Spermatophyta</taxon>
        <taxon>Magnoliopsida</taxon>
        <taxon>eudicotyledons</taxon>
        <taxon>Gunneridae</taxon>
        <taxon>Pentapetalae</taxon>
        <taxon>asterids</taxon>
        <taxon>campanulids</taxon>
        <taxon>Asterales</taxon>
        <taxon>Asteraceae</taxon>
        <taxon>Asteroideae</taxon>
        <taxon>Anthemideae</taxon>
        <taxon>Artemisiinae</taxon>
        <taxon>Artemisia</taxon>
    </lineage>
</organism>
<dbReference type="PANTHER" id="PTHR31672:SF13">
    <property type="entry name" value="F-BOX PROTEIN CPR30-LIKE"/>
    <property type="match status" value="1"/>
</dbReference>
<evidence type="ECO:0000259" key="1">
    <source>
        <dbReference type="Pfam" id="PF08268"/>
    </source>
</evidence>
<dbReference type="OrthoDB" id="5319261at2759"/>
<evidence type="ECO:0000313" key="3">
    <source>
        <dbReference type="Proteomes" id="UP000245207"/>
    </source>
</evidence>
<protein>
    <submittedName>
        <fullName evidence="2">F-box domain-containing protein</fullName>
    </submittedName>
</protein>
<dbReference type="NCBIfam" id="TIGR01640">
    <property type="entry name" value="F_box_assoc_1"/>
    <property type="match status" value="1"/>
</dbReference>
<dbReference type="PANTHER" id="PTHR31672">
    <property type="entry name" value="BNACNNG10540D PROTEIN"/>
    <property type="match status" value="1"/>
</dbReference>
<dbReference type="EMBL" id="PKPP01005746">
    <property type="protein sequence ID" value="PWA58996.1"/>
    <property type="molecule type" value="Genomic_DNA"/>
</dbReference>
<dbReference type="Pfam" id="PF08268">
    <property type="entry name" value="FBA_3"/>
    <property type="match status" value="1"/>
</dbReference>
<dbReference type="AlphaFoldDB" id="A0A2U1MCQ8"/>
<dbReference type="Proteomes" id="UP000245207">
    <property type="component" value="Unassembled WGS sequence"/>
</dbReference>
<reference evidence="2 3" key="1">
    <citation type="journal article" date="2018" name="Mol. Plant">
        <title>The genome of Artemisia annua provides insight into the evolution of Asteraceae family and artemisinin biosynthesis.</title>
        <authorList>
            <person name="Shen Q."/>
            <person name="Zhang L."/>
            <person name="Liao Z."/>
            <person name="Wang S."/>
            <person name="Yan T."/>
            <person name="Shi P."/>
            <person name="Liu M."/>
            <person name="Fu X."/>
            <person name="Pan Q."/>
            <person name="Wang Y."/>
            <person name="Lv Z."/>
            <person name="Lu X."/>
            <person name="Zhang F."/>
            <person name="Jiang W."/>
            <person name="Ma Y."/>
            <person name="Chen M."/>
            <person name="Hao X."/>
            <person name="Li L."/>
            <person name="Tang Y."/>
            <person name="Lv G."/>
            <person name="Zhou Y."/>
            <person name="Sun X."/>
            <person name="Brodelius P.E."/>
            <person name="Rose J.K.C."/>
            <person name="Tang K."/>
        </authorList>
    </citation>
    <scope>NUCLEOTIDE SEQUENCE [LARGE SCALE GENOMIC DNA]</scope>
    <source>
        <strain evidence="3">cv. Huhao1</strain>
        <tissue evidence="2">Leaf</tissue>
    </source>
</reference>
<sequence length="190" mass="22240">MQWPALLSQDQKDKPTSLVVINPLRKELPPMNNRPYWPNPRHPSEESCGLGFDDSTNTFKMVCVYPKRKICWQEEKNPDRVRKNLCTMVHVLGTNFWREVLQVPYYPMFGKSVFAHGCLYWMVNHFIRQAKERSKVIYFDVKEEEFGALGCWKKDGEMQVGEFCRRNSLFVYGLKSGLSSKAGQHRRSGK</sequence>
<keyword evidence="3" id="KW-1185">Reference proteome</keyword>
<proteinExistence type="predicted"/>
<accession>A0A2U1MCQ8</accession>
<dbReference type="InterPro" id="IPR017451">
    <property type="entry name" value="F-box-assoc_interact_dom"/>
</dbReference>
<evidence type="ECO:0000313" key="2">
    <source>
        <dbReference type="EMBL" id="PWA58996.1"/>
    </source>
</evidence>
<feature type="domain" description="F-box associated beta-propeller type 3" evidence="1">
    <location>
        <begin position="16"/>
        <end position="178"/>
    </location>
</feature>
<dbReference type="InterPro" id="IPR013187">
    <property type="entry name" value="F-box-assoc_dom_typ3"/>
</dbReference>
<name>A0A2U1MCQ8_ARTAN</name>
<comment type="caution">
    <text evidence="2">The sequence shown here is derived from an EMBL/GenBank/DDBJ whole genome shotgun (WGS) entry which is preliminary data.</text>
</comment>